<dbReference type="AlphaFoldDB" id="A0A5B8TGR8"/>
<dbReference type="Proteomes" id="UP000321772">
    <property type="component" value="Chromosome"/>
</dbReference>
<gene>
    <name evidence="1" type="ORF">FGL77_07295</name>
</gene>
<dbReference type="RefSeq" id="WP_035457406.1">
    <property type="nucleotide sequence ID" value="NZ_CP042392.1"/>
</dbReference>
<accession>A0A5B8TGR8</accession>
<evidence type="ECO:0000313" key="1">
    <source>
        <dbReference type="EMBL" id="QEA53122.1"/>
    </source>
</evidence>
<sequence>MKVLTEATIRQLWRQHRLKDNYQVEANTILTPSARSFLSDHHIELTGAKSQQAIVEKKVIPVDFDNIAPATSVTTSTFFAFQHELKNIGNECLGFMAQFPQCDLLGIRRSFFRLASIEQIDIEQEISISSINLSDKLVLDHNNVAVLNYWVNKLLLALEAAQNAYLHLANEIIQIKTTSFGEAYLMVADELTNWLLQMQKKFLEGGVDNE</sequence>
<dbReference type="EMBL" id="CP042392">
    <property type="protein sequence ID" value="QEA53122.1"/>
    <property type="molecule type" value="Genomic_DNA"/>
</dbReference>
<name>A0A5B8TGR8_9LACO</name>
<reference evidence="1 2" key="1">
    <citation type="submission" date="2019-06" db="EMBL/GenBank/DDBJ databases">
        <title>Genome analyses of bacteria isolated from kimchi.</title>
        <authorList>
            <person name="Lee S."/>
            <person name="Ahn S."/>
            <person name="Roh S."/>
        </authorList>
    </citation>
    <scope>NUCLEOTIDE SEQUENCE [LARGE SCALE GENOMIC DNA]</scope>
    <source>
        <strain evidence="1 2">CBA3616</strain>
    </source>
</reference>
<evidence type="ECO:0008006" key="3">
    <source>
        <dbReference type="Google" id="ProtNLM"/>
    </source>
</evidence>
<proteinExistence type="predicted"/>
<organism evidence="1 2">
    <name type="scientific">Loigolactobacillus coryniformis</name>
    <dbReference type="NCBI Taxonomy" id="1610"/>
    <lineage>
        <taxon>Bacteria</taxon>
        <taxon>Bacillati</taxon>
        <taxon>Bacillota</taxon>
        <taxon>Bacilli</taxon>
        <taxon>Lactobacillales</taxon>
        <taxon>Lactobacillaceae</taxon>
        <taxon>Loigolactobacillus</taxon>
    </lineage>
</organism>
<protein>
    <recommendedName>
        <fullName evidence="3">Cobalamin adenosyltransferase</fullName>
    </recommendedName>
</protein>
<evidence type="ECO:0000313" key="2">
    <source>
        <dbReference type="Proteomes" id="UP000321772"/>
    </source>
</evidence>